<keyword evidence="5" id="KW-0812">Transmembrane</keyword>
<dbReference type="GO" id="GO:0008236">
    <property type="term" value="F:serine-type peptidase activity"/>
    <property type="evidence" value="ECO:0007669"/>
    <property type="project" value="UniProtKB-KW"/>
</dbReference>
<feature type="domain" description="Peptidase S49" evidence="6">
    <location>
        <begin position="95"/>
        <end position="139"/>
    </location>
</feature>
<keyword evidence="2 7" id="KW-0645">Protease</keyword>
<dbReference type="SUPFAM" id="SSF52096">
    <property type="entry name" value="ClpP/crotonase"/>
    <property type="match status" value="1"/>
</dbReference>
<dbReference type="InterPro" id="IPR047272">
    <property type="entry name" value="S49_SppA_C"/>
</dbReference>
<evidence type="ECO:0000313" key="7">
    <source>
        <dbReference type="EMBL" id="AIF17560.1"/>
    </source>
</evidence>
<dbReference type="PANTHER" id="PTHR42987">
    <property type="entry name" value="PEPTIDASE S49"/>
    <property type="match status" value="1"/>
</dbReference>
<dbReference type="Gene3D" id="3.90.226.10">
    <property type="entry name" value="2-enoyl-CoA Hydratase, Chain A, domain 1"/>
    <property type="match status" value="2"/>
</dbReference>
<dbReference type="AlphaFoldDB" id="A0A075HQ98"/>
<evidence type="ECO:0000256" key="4">
    <source>
        <dbReference type="ARBA" id="ARBA00022825"/>
    </source>
</evidence>
<keyword evidence="5" id="KW-1133">Transmembrane helix</keyword>
<protein>
    <submittedName>
        <fullName evidence="7">ClpP class periplasmic serine protease (SppA)</fullName>
    </submittedName>
</protein>
<name>A0A075HQ98_9ARCH</name>
<evidence type="ECO:0000256" key="1">
    <source>
        <dbReference type="ARBA" id="ARBA00008683"/>
    </source>
</evidence>
<comment type="similarity">
    <text evidence="1">Belongs to the peptidase S49 family.</text>
</comment>
<dbReference type="InterPro" id="IPR002142">
    <property type="entry name" value="Peptidase_S49"/>
</dbReference>
<dbReference type="InterPro" id="IPR029045">
    <property type="entry name" value="ClpP/crotonase-like_dom_sf"/>
</dbReference>
<reference evidence="7" key="1">
    <citation type="journal article" date="2014" name="Genome Biol. Evol.">
        <title>Pangenome evidence for extensive interdomain horizontal transfer affecting lineage core and shell genes in uncultured planktonic thaumarchaeota and euryarchaeota.</title>
        <authorList>
            <person name="Deschamps P."/>
            <person name="Zivanovic Y."/>
            <person name="Moreira D."/>
            <person name="Rodriguez-Valera F."/>
            <person name="Lopez-Garcia P."/>
        </authorList>
    </citation>
    <scope>NUCLEOTIDE SEQUENCE</scope>
</reference>
<evidence type="ECO:0000256" key="2">
    <source>
        <dbReference type="ARBA" id="ARBA00022670"/>
    </source>
</evidence>
<dbReference type="PANTHER" id="PTHR42987:SF4">
    <property type="entry name" value="PROTEASE SOHB-RELATED"/>
    <property type="match status" value="1"/>
</dbReference>
<keyword evidence="4" id="KW-0720">Serine protease</keyword>
<gene>
    <name evidence="7" type="primary">sppA</name>
</gene>
<sequence>MWRLAGNVYVSGVLLAALGIVVGYLVFFQVFPGKPKIATIDIPFTVISDDSAFVIGAFLDFARRDDSIKGVVIRLTSPGGGAAASENLFFETRSLSQEKPVVMVMNDLVASGRYIMSLGANYTFAKPSSFVGNIGVIVSPLPPLVPSTPSEGEGFTGPFKLDGGSRRDFLRITDQLKQSFGDLVRTQRGDRLHISQEELLSGRIYSGIEGVRLGLVDEIGGDADAIEKAASLAKIANYELVDVNVEVSRIFNEKRASINEPISGNGGSLDAADFTALLALLNTREDSAQPLESLESSVEQLLEQALHRPLLSRGGRQSQEDALPGFPVKINGSNVYYLYVGLTCPQSLYQPLC</sequence>
<accession>A0A075HQ98</accession>
<keyword evidence="3" id="KW-0378">Hydrolase</keyword>
<dbReference type="CDD" id="cd07023">
    <property type="entry name" value="S49_Sppa_N_C"/>
    <property type="match status" value="1"/>
</dbReference>
<organism evidence="7">
    <name type="scientific">uncultured marine thaumarchaeote KM3_78_A04</name>
    <dbReference type="NCBI Taxonomy" id="1456289"/>
    <lineage>
        <taxon>Archaea</taxon>
        <taxon>Nitrososphaerota</taxon>
        <taxon>environmental samples</taxon>
    </lineage>
</organism>
<evidence type="ECO:0000256" key="3">
    <source>
        <dbReference type="ARBA" id="ARBA00022801"/>
    </source>
</evidence>
<feature type="transmembrane region" description="Helical" evidence="5">
    <location>
        <begin position="6"/>
        <end position="27"/>
    </location>
</feature>
<evidence type="ECO:0000259" key="6">
    <source>
        <dbReference type="Pfam" id="PF01343"/>
    </source>
</evidence>
<keyword evidence="5" id="KW-0472">Membrane</keyword>
<dbReference type="EMBL" id="KF901086">
    <property type="protein sequence ID" value="AIF17560.1"/>
    <property type="molecule type" value="Genomic_DNA"/>
</dbReference>
<dbReference type="Pfam" id="PF01343">
    <property type="entry name" value="Peptidase_S49"/>
    <property type="match status" value="1"/>
</dbReference>
<evidence type="ECO:0000256" key="5">
    <source>
        <dbReference type="SAM" id="Phobius"/>
    </source>
</evidence>
<dbReference type="GO" id="GO:0006508">
    <property type="term" value="P:proteolysis"/>
    <property type="evidence" value="ECO:0007669"/>
    <property type="project" value="UniProtKB-KW"/>
</dbReference>
<proteinExistence type="inferred from homology"/>